<dbReference type="AlphaFoldDB" id="A0AB36SBK4"/>
<proteinExistence type="predicted"/>
<sequence length="63" mass="7451">MKYIITTDNEEQGWLDSFNTWSGHSYEMNQEVKEDHLDCVETNIDRFNNEVACGPAIRLEEQR</sequence>
<protein>
    <submittedName>
        <fullName evidence="1">Uncharacterized protein</fullName>
    </submittedName>
</protein>
<dbReference type="RefSeq" id="WP_016176562.1">
    <property type="nucleotide sequence ID" value="NZ_CABGLT010000038.1"/>
</dbReference>
<gene>
    <name evidence="1" type="ORF">CRM96_12065</name>
</gene>
<comment type="caution">
    <text evidence="1">The sequence shown here is derived from an EMBL/GenBank/DDBJ whole genome shotgun (WGS) entry which is preliminary data.</text>
</comment>
<accession>A0AB36SBK4</accession>
<organism evidence="1 2">
    <name type="scientific">Enterococcus durans</name>
    <dbReference type="NCBI Taxonomy" id="53345"/>
    <lineage>
        <taxon>Bacteria</taxon>
        <taxon>Bacillati</taxon>
        <taxon>Bacillota</taxon>
        <taxon>Bacilli</taxon>
        <taxon>Lactobacillales</taxon>
        <taxon>Enterococcaceae</taxon>
        <taxon>Enterococcus</taxon>
    </lineage>
</organism>
<reference evidence="1 2" key="1">
    <citation type="submission" date="2017-09" db="EMBL/GenBank/DDBJ databases">
        <title>FDA dAtabase for Regulatory Grade micrObial Sequences (FDA-ARGOS): Supporting development and validation of Infectious Disease Dx tests.</title>
        <authorList>
            <person name="Minogue T."/>
            <person name="Wolcott M."/>
            <person name="Wasieloski L."/>
            <person name="Aguilar W."/>
            <person name="Moore D."/>
            <person name="Tallon L.J."/>
            <person name="Sadzewicz L."/>
            <person name="Ott S."/>
            <person name="Zhao X."/>
            <person name="Nagaraj S."/>
            <person name="Vavikolanu K."/>
            <person name="Aluvathingal J."/>
            <person name="Nadendla S."/>
            <person name="Sichtig H."/>
        </authorList>
    </citation>
    <scope>NUCLEOTIDE SEQUENCE [LARGE SCALE GENOMIC DNA]</scope>
    <source>
        <strain evidence="1 2">FDAARGOS_396</strain>
    </source>
</reference>
<evidence type="ECO:0000313" key="1">
    <source>
        <dbReference type="EMBL" id="PEH45692.1"/>
    </source>
</evidence>
<dbReference type="Proteomes" id="UP000220669">
    <property type="component" value="Unassembled WGS sequence"/>
</dbReference>
<evidence type="ECO:0000313" key="2">
    <source>
        <dbReference type="Proteomes" id="UP000220669"/>
    </source>
</evidence>
<dbReference type="EMBL" id="PDEB01000004">
    <property type="protein sequence ID" value="PEH45692.1"/>
    <property type="molecule type" value="Genomic_DNA"/>
</dbReference>
<name>A0AB36SBK4_9ENTE</name>